<organism evidence="3 4">
    <name type="scientific">Anaerovirgula multivorans</name>
    <dbReference type="NCBI Taxonomy" id="312168"/>
    <lineage>
        <taxon>Bacteria</taxon>
        <taxon>Bacillati</taxon>
        <taxon>Bacillota</taxon>
        <taxon>Clostridia</taxon>
        <taxon>Peptostreptococcales</taxon>
        <taxon>Natronincolaceae</taxon>
        <taxon>Anaerovirgula</taxon>
    </lineage>
</organism>
<reference evidence="3 4" key="1">
    <citation type="submission" date="2017-06" db="EMBL/GenBank/DDBJ databases">
        <authorList>
            <person name="Kim H.J."/>
            <person name="Triplett B.A."/>
        </authorList>
    </citation>
    <scope>NUCLEOTIDE SEQUENCE [LARGE SCALE GENOMIC DNA]</scope>
    <source>
        <strain evidence="3 4">SCA</strain>
    </source>
</reference>
<evidence type="ECO:0000313" key="3">
    <source>
        <dbReference type="EMBL" id="SNS04037.1"/>
    </source>
</evidence>
<name>A0A239B7W3_9FIRM</name>
<dbReference type="InterPro" id="IPR017850">
    <property type="entry name" value="Alkaline_phosphatase_core_sf"/>
</dbReference>
<dbReference type="Proteomes" id="UP000198304">
    <property type="component" value="Unassembled WGS sequence"/>
</dbReference>
<dbReference type="RefSeq" id="WP_089281576.1">
    <property type="nucleotide sequence ID" value="NZ_FZOJ01000003.1"/>
</dbReference>
<gene>
    <name evidence="3" type="ORF">SAMN05446037_100377</name>
</gene>
<dbReference type="InterPro" id="IPR006124">
    <property type="entry name" value="Metalloenzyme"/>
</dbReference>
<dbReference type="PROSITE" id="PS51257">
    <property type="entry name" value="PROKAR_LIPOPROTEIN"/>
    <property type="match status" value="1"/>
</dbReference>
<keyword evidence="1" id="KW-0413">Isomerase</keyword>
<dbReference type="EMBL" id="FZOJ01000003">
    <property type="protein sequence ID" value="SNS04037.1"/>
    <property type="molecule type" value="Genomic_DNA"/>
</dbReference>
<keyword evidence="4" id="KW-1185">Reference proteome</keyword>
<dbReference type="Pfam" id="PF01676">
    <property type="entry name" value="Metalloenzyme"/>
    <property type="match status" value="1"/>
</dbReference>
<dbReference type="GO" id="GO:0046872">
    <property type="term" value="F:metal ion binding"/>
    <property type="evidence" value="ECO:0007669"/>
    <property type="project" value="InterPro"/>
</dbReference>
<protein>
    <submittedName>
        <fullName evidence="3">Metalloenzyme superfamily protein</fullName>
    </submittedName>
</protein>
<dbReference type="GO" id="GO:0016787">
    <property type="term" value="F:hydrolase activity"/>
    <property type="evidence" value="ECO:0007669"/>
    <property type="project" value="UniProtKB-ARBA"/>
</dbReference>
<dbReference type="Gene3D" id="3.40.720.10">
    <property type="entry name" value="Alkaline Phosphatase, subunit A"/>
    <property type="match status" value="1"/>
</dbReference>
<dbReference type="AlphaFoldDB" id="A0A239B7W3"/>
<dbReference type="GO" id="GO:0016853">
    <property type="term" value="F:isomerase activity"/>
    <property type="evidence" value="ECO:0007669"/>
    <property type="project" value="UniProtKB-KW"/>
</dbReference>
<sequence length="500" mass="56244">MKASLNRSIGIMMSLFITGVFLMGCSTTIENTKSYGYIPSFKIIGDVEDVLMITDMKDFTTVEIEDGREKRLFLILQELLSHANPISKKYELLLVGQDGLMAKIDGEGIEECYIGFSKENAWEFVNPTHPISSNIKKVKEIVVISKEENWDQGVNIISNKENIMNITPGNLYRMPSRIFPYFEGTSSIQHQETTHETSIYTEQKIVKIKDLLSLSENEKLLAMGALGEYEGIDGDSYLKVSGNKIDLIEKEGKSKIPDVKGIMVDPPITSIMDTYYDVSHYLEKDEKVMILFLDGFGYHQYLYAIENGYGTFLKNIEAAKAATTVYQSVTNAGFAAMITGKPPYENGVYSRKQRDLEAPSIFAVAKALDKKSMLVEADMKILNTEIEPLLNIDRNNNGITCDEVFQASLEQIDKDYDLLMIHFHGIDDIGHSYGNLHEKTMEMISMTDAYIEELVSKWTGRVIITSDHGMHSSLEGGDHGSFRYQDMVVPYVITEGGGRK</sequence>
<dbReference type="OrthoDB" id="1706744at2"/>
<evidence type="ECO:0000256" key="1">
    <source>
        <dbReference type="ARBA" id="ARBA00023235"/>
    </source>
</evidence>
<dbReference type="SUPFAM" id="SSF53649">
    <property type="entry name" value="Alkaline phosphatase-like"/>
    <property type="match status" value="1"/>
</dbReference>
<evidence type="ECO:0000313" key="4">
    <source>
        <dbReference type="Proteomes" id="UP000198304"/>
    </source>
</evidence>
<evidence type="ECO:0000259" key="2">
    <source>
        <dbReference type="Pfam" id="PF01676"/>
    </source>
</evidence>
<dbReference type="PANTHER" id="PTHR10151">
    <property type="entry name" value="ECTONUCLEOTIDE PYROPHOSPHATASE/PHOSPHODIESTERASE"/>
    <property type="match status" value="1"/>
</dbReference>
<accession>A0A239B7W3</accession>
<dbReference type="PANTHER" id="PTHR10151:SF120">
    <property type="entry name" value="BIS(5'-ADENOSYL)-TRIPHOSPHATASE"/>
    <property type="match status" value="1"/>
</dbReference>
<feature type="domain" description="Metalloenzyme" evidence="2">
    <location>
        <begin position="399"/>
        <end position="480"/>
    </location>
</feature>
<proteinExistence type="predicted"/>